<feature type="transmembrane region" description="Helical" evidence="1">
    <location>
        <begin position="397"/>
        <end position="420"/>
    </location>
</feature>
<dbReference type="InterPro" id="IPR011701">
    <property type="entry name" value="MFS"/>
</dbReference>
<feature type="transmembrane region" description="Helical" evidence="1">
    <location>
        <begin position="173"/>
        <end position="192"/>
    </location>
</feature>
<keyword evidence="1" id="KW-0812">Transmembrane</keyword>
<dbReference type="RefSeq" id="XP_024507937.1">
    <property type="nucleotide sequence ID" value="XM_024654579.1"/>
</dbReference>
<feature type="transmembrane region" description="Helical" evidence="1">
    <location>
        <begin position="274"/>
        <end position="294"/>
    </location>
</feature>
<feature type="transmembrane region" description="Helical" evidence="1">
    <location>
        <begin position="140"/>
        <end position="161"/>
    </location>
</feature>
<evidence type="ECO:0000313" key="2">
    <source>
        <dbReference type="EMBL" id="CEF68737.1"/>
    </source>
</evidence>
<organism evidence="2">
    <name type="scientific">Strongyloides ratti</name>
    <name type="common">Parasitic roundworm</name>
    <dbReference type="NCBI Taxonomy" id="34506"/>
    <lineage>
        <taxon>Eukaryota</taxon>
        <taxon>Metazoa</taxon>
        <taxon>Ecdysozoa</taxon>
        <taxon>Nematoda</taxon>
        <taxon>Chromadorea</taxon>
        <taxon>Rhabditida</taxon>
        <taxon>Tylenchina</taxon>
        <taxon>Panagrolaimomorpha</taxon>
        <taxon>Strongyloidoidea</taxon>
        <taxon>Strongyloididae</taxon>
        <taxon>Strongyloides</taxon>
    </lineage>
</organism>
<reference evidence="2 3" key="1">
    <citation type="submission" date="2014-09" db="EMBL/GenBank/DDBJ databases">
        <authorList>
            <person name="Martin A.A."/>
        </authorList>
    </citation>
    <scope>NUCLEOTIDE SEQUENCE</scope>
    <source>
        <strain evidence="3">ED321</strain>
        <strain evidence="2">ED321 Heterogonic</strain>
    </source>
</reference>
<dbReference type="WormBase" id="SRAE_2000339200">
    <property type="protein sequence ID" value="SRP00920"/>
    <property type="gene ID" value="WBGene00263614"/>
</dbReference>
<dbReference type="WBParaSite" id="SRAE_2000339200.1">
    <property type="protein sequence ID" value="SRAE_2000339200.1"/>
    <property type="gene ID" value="WBGene00263614"/>
</dbReference>
<evidence type="ECO:0000313" key="4">
    <source>
        <dbReference type="WBParaSite" id="SRAE_2000339200.1"/>
    </source>
</evidence>
<feature type="transmembrane region" description="Helical" evidence="1">
    <location>
        <begin position="367"/>
        <end position="391"/>
    </location>
</feature>
<name>A0A090LG70_STRRB</name>
<feature type="transmembrane region" description="Helical" evidence="1">
    <location>
        <begin position="230"/>
        <end position="254"/>
    </location>
</feature>
<sequence>MFPFRYIILVITTLTFGWLLSNPVSFNFAIVCDESENANGTRLINYDSTEISSFFSVVAVGNIAGTIFLNVLEKCLSFKMCVCLYLILSAIATALCPFFLQVGYWPTMFLRFVQGIGWAMCLPGTGSVSFAWAPNDESTIFASVLTYSGQIGPMITMYLSGELCSRGYGTESIFYSHALLTTFFLIIFFIVYNDNPSDSHFVKKAEVAVIENDKEITSDHKIEPVPYKEVICHPVLAIANVTYFVFFWTMHLWLQYAAIYMHNVLKFDIATTGILTSAPYLVSLVVKFIIAYLSDKGTFMPQKKRLQFLHGITQFPHGIAFIVQGIFPAVWYPLDVICYTIQIIGSASTGASLFKVCQLISRQHFHFVMSIASFSSSLTLIVLPTVISFIMPNFELYGWRFIFLLIGFSTVALNSLFIAFMDVNAAAWTKHGHSEEPVKAIKVYPIKDKPLNEDK</sequence>
<dbReference type="Gene3D" id="1.20.1250.20">
    <property type="entry name" value="MFS general substrate transporter like domains"/>
    <property type="match status" value="2"/>
</dbReference>
<evidence type="ECO:0000313" key="3">
    <source>
        <dbReference type="Proteomes" id="UP000035682"/>
    </source>
</evidence>
<dbReference type="STRING" id="34506.A0A090LG70"/>
<gene>
    <name evidence="2 4 5" type="ORF">SRAE_2000339200</name>
</gene>
<dbReference type="GO" id="GO:0016020">
    <property type="term" value="C:membrane"/>
    <property type="evidence" value="ECO:0007669"/>
    <property type="project" value="TreeGrafter"/>
</dbReference>
<keyword evidence="1" id="KW-0472">Membrane</keyword>
<dbReference type="PANTHER" id="PTHR45757">
    <property type="entry name" value="PROTEIN CBG23364-RELATED"/>
    <property type="match status" value="1"/>
</dbReference>
<protein>
    <submittedName>
        <fullName evidence="2">Major facilitator superfamily and Major facilitator superfamily domain, general substrate transporter-containing protein</fullName>
    </submittedName>
</protein>
<accession>A0A090LG70</accession>
<dbReference type="Pfam" id="PF07690">
    <property type="entry name" value="MFS_1"/>
    <property type="match status" value="1"/>
</dbReference>
<evidence type="ECO:0000313" key="5">
    <source>
        <dbReference type="WormBase" id="SRAE_2000339200"/>
    </source>
</evidence>
<dbReference type="Proteomes" id="UP000035682">
    <property type="component" value="Unplaced"/>
</dbReference>
<dbReference type="PANTHER" id="PTHR45757:SF11">
    <property type="entry name" value="MAJOR FACILITATOR SUPERFAMILY (MFS) PROFILE DOMAIN-CONTAINING PROTEIN"/>
    <property type="match status" value="1"/>
</dbReference>
<feature type="transmembrane region" description="Helical" evidence="1">
    <location>
        <begin position="315"/>
        <end position="334"/>
    </location>
</feature>
<feature type="transmembrane region" description="Helical" evidence="1">
    <location>
        <begin position="116"/>
        <end position="133"/>
    </location>
</feature>
<evidence type="ECO:0000256" key="1">
    <source>
        <dbReference type="SAM" id="Phobius"/>
    </source>
</evidence>
<proteinExistence type="predicted"/>
<dbReference type="InterPro" id="IPR036259">
    <property type="entry name" value="MFS_trans_sf"/>
</dbReference>
<keyword evidence="3" id="KW-1185">Reference proteome</keyword>
<dbReference type="OMA" id="WAPNDES"/>
<dbReference type="CTD" id="36381107"/>
<dbReference type="GO" id="GO:0022857">
    <property type="term" value="F:transmembrane transporter activity"/>
    <property type="evidence" value="ECO:0007669"/>
    <property type="project" value="InterPro"/>
</dbReference>
<dbReference type="GeneID" id="36381107"/>
<feature type="transmembrane region" description="Helical" evidence="1">
    <location>
        <begin position="53"/>
        <end position="72"/>
    </location>
</feature>
<feature type="transmembrane region" description="Helical" evidence="1">
    <location>
        <begin position="340"/>
        <end position="360"/>
    </location>
</feature>
<dbReference type="OrthoDB" id="2985014at2759"/>
<dbReference type="SUPFAM" id="SSF103473">
    <property type="entry name" value="MFS general substrate transporter"/>
    <property type="match status" value="1"/>
</dbReference>
<reference evidence="4" key="2">
    <citation type="submission" date="2020-12" db="UniProtKB">
        <authorList>
            <consortium name="WormBaseParasite"/>
        </authorList>
    </citation>
    <scope>IDENTIFICATION</scope>
</reference>
<dbReference type="AlphaFoldDB" id="A0A090LG70"/>
<dbReference type="EMBL" id="LN609529">
    <property type="protein sequence ID" value="CEF68737.1"/>
    <property type="molecule type" value="Genomic_DNA"/>
</dbReference>
<feature type="transmembrane region" description="Helical" evidence="1">
    <location>
        <begin position="84"/>
        <end position="104"/>
    </location>
</feature>
<keyword evidence="1" id="KW-1133">Transmembrane helix</keyword>